<dbReference type="PROSITE" id="PS51475">
    <property type="entry name" value="PROTEASOME_ALPHA_2"/>
    <property type="match status" value="1"/>
</dbReference>
<name>A0A6J6WI17_9ZZZZ</name>
<dbReference type="GO" id="GO:0051603">
    <property type="term" value="P:proteolysis involved in protein catabolic process"/>
    <property type="evidence" value="ECO:0007669"/>
    <property type="project" value="InterPro"/>
</dbReference>
<protein>
    <submittedName>
        <fullName evidence="4">Unannotated protein</fullName>
    </submittedName>
</protein>
<dbReference type="InterPro" id="IPR022296">
    <property type="entry name" value="Proteasome_asu_bac"/>
</dbReference>
<keyword evidence="1" id="KW-0963">Cytoplasm</keyword>
<dbReference type="Gene3D" id="3.60.20.10">
    <property type="entry name" value="Glutamine Phosphoribosylpyrophosphate, subunit 1, domain 1"/>
    <property type="match status" value="1"/>
</dbReference>
<dbReference type="NCBIfam" id="TIGR03691">
    <property type="entry name" value="20S_bact_alpha"/>
    <property type="match status" value="1"/>
</dbReference>
<feature type="region of interest" description="Disordered" evidence="3">
    <location>
        <begin position="147"/>
        <end position="179"/>
    </location>
</feature>
<dbReference type="InterPro" id="IPR029055">
    <property type="entry name" value="Ntn_hydrolases_N"/>
</dbReference>
<accession>A0A6J6WI17</accession>
<dbReference type="GO" id="GO:0019773">
    <property type="term" value="C:proteasome core complex, alpha-subunit complex"/>
    <property type="evidence" value="ECO:0007669"/>
    <property type="project" value="InterPro"/>
</dbReference>
<keyword evidence="2" id="KW-0647">Proteasome</keyword>
<evidence type="ECO:0000256" key="3">
    <source>
        <dbReference type="SAM" id="MobiDB-lite"/>
    </source>
</evidence>
<dbReference type="GO" id="GO:0004298">
    <property type="term" value="F:threonine-type endopeptidase activity"/>
    <property type="evidence" value="ECO:0007669"/>
    <property type="project" value="InterPro"/>
</dbReference>
<dbReference type="AlphaFoldDB" id="A0A6J6WI17"/>
<reference evidence="4" key="1">
    <citation type="submission" date="2020-05" db="EMBL/GenBank/DDBJ databases">
        <authorList>
            <person name="Chiriac C."/>
            <person name="Salcher M."/>
            <person name="Ghai R."/>
            <person name="Kavagutti S V."/>
        </authorList>
    </citation>
    <scope>NUCLEOTIDE SEQUENCE</scope>
</reference>
<dbReference type="SUPFAM" id="SSF56235">
    <property type="entry name" value="N-terminal nucleophile aminohydrolases (Ntn hydrolases)"/>
    <property type="match status" value="1"/>
</dbReference>
<evidence type="ECO:0000256" key="2">
    <source>
        <dbReference type="ARBA" id="ARBA00022942"/>
    </source>
</evidence>
<dbReference type="InterPro" id="IPR001353">
    <property type="entry name" value="Proteasome_sua/b"/>
</dbReference>
<dbReference type="Pfam" id="PF00227">
    <property type="entry name" value="Proteasome"/>
    <property type="match status" value="1"/>
</dbReference>
<sequence length="210" mass="22607">MAENPSRALHKISEIYDRIAFAAVGKYNEFESLRVAGVRLADTRGYSYDRKDVTGRGLANAYAQTLGTIFTENPKPFEVEIVVAEVGESAAEDQMYRLTFDGSVADEHGFVAMGGSAEAITAALSQTYTAGLAFPEALQVAVAAMNAGRSSAEPRPTDGDVSDQDATMPDAGSPIPAGQLEVAVLDRTRNRRLFQRITGDRLEEVLNSQK</sequence>
<dbReference type="EMBL" id="CAEZZX010000149">
    <property type="protein sequence ID" value="CAB4781847.1"/>
    <property type="molecule type" value="Genomic_DNA"/>
</dbReference>
<evidence type="ECO:0000313" key="4">
    <source>
        <dbReference type="EMBL" id="CAB4781847.1"/>
    </source>
</evidence>
<dbReference type="InterPro" id="IPR023332">
    <property type="entry name" value="Proteasome_alpha-type"/>
</dbReference>
<evidence type="ECO:0000256" key="1">
    <source>
        <dbReference type="ARBA" id="ARBA00022490"/>
    </source>
</evidence>
<gene>
    <name evidence="4" type="ORF">UFOPK2938_00777</name>
</gene>
<organism evidence="4">
    <name type="scientific">freshwater metagenome</name>
    <dbReference type="NCBI Taxonomy" id="449393"/>
    <lineage>
        <taxon>unclassified sequences</taxon>
        <taxon>metagenomes</taxon>
        <taxon>ecological metagenomes</taxon>
    </lineage>
</organism>
<proteinExistence type="predicted"/>